<evidence type="ECO:0000313" key="3">
    <source>
        <dbReference type="Proteomes" id="UP001202831"/>
    </source>
</evidence>
<protein>
    <submittedName>
        <fullName evidence="2">DUF4331 domain-containing protein</fullName>
    </submittedName>
</protein>
<organism evidence="2 3">
    <name type="scientific">Shewanella corallii</name>
    <dbReference type="NCBI Taxonomy" id="560080"/>
    <lineage>
        <taxon>Bacteria</taxon>
        <taxon>Pseudomonadati</taxon>
        <taxon>Pseudomonadota</taxon>
        <taxon>Gammaproteobacteria</taxon>
        <taxon>Alteromonadales</taxon>
        <taxon>Shewanellaceae</taxon>
        <taxon>Shewanella</taxon>
    </lineage>
</organism>
<sequence>MTANMQRLFNGFGIKAVSALLVCLTVVAPSLASHHFESDLSRQYPQFDITDLFVFDSEQPNYTSFMMNVNPATARDGKPGFGENGVYSFHIAFDKAAGLEGITITASLQGDEWSFGMAEGANAAIGVKGNTFGKAKVGTTKVFGNGIKVWTGAARDTFVGNSEGILGFMGKLLGQGQFDLSAFDKGVDLFKDFQSSVILIEVPNSILPGKIYTYASSAMYLKDTWVQVNRLANPLTTHMFMANNKMEIAEHVHHRPDSDASREYAVSGVTLRAVVLDGKMALPVAYADKVAKMMLPDMIPYQVGSKAKYSFESINGRNPADDAMDAVLSILVGREITDNANTFDRHPQTFPYVVPINPDSM</sequence>
<accession>A0ABT0N2L3</accession>
<dbReference type="Proteomes" id="UP001202831">
    <property type="component" value="Unassembled WGS sequence"/>
</dbReference>
<comment type="caution">
    <text evidence="2">The sequence shown here is derived from an EMBL/GenBank/DDBJ whole genome shotgun (WGS) entry which is preliminary data.</text>
</comment>
<reference evidence="2 3" key="1">
    <citation type="submission" date="2022-01" db="EMBL/GenBank/DDBJ databases">
        <title>Whole genome-based taxonomy of the Shewanellaceae.</title>
        <authorList>
            <person name="Martin-Rodriguez A.J."/>
        </authorList>
    </citation>
    <scope>NUCLEOTIDE SEQUENCE [LARGE SCALE GENOMIC DNA]</scope>
    <source>
        <strain evidence="2 3">DSM 21332</strain>
    </source>
</reference>
<dbReference type="InterPro" id="IPR025566">
    <property type="entry name" value="DUF4331"/>
</dbReference>
<keyword evidence="1" id="KW-0732">Signal</keyword>
<feature type="signal peptide" evidence="1">
    <location>
        <begin position="1"/>
        <end position="32"/>
    </location>
</feature>
<dbReference type="RefSeq" id="WP_249247511.1">
    <property type="nucleotide sequence ID" value="NZ_JAKIKT010000001.1"/>
</dbReference>
<gene>
    <name evidence="2" type="ORF">L2725_02650</name>
</gene>
<name>A0ABT0N2L3_9GAMM</name>
<proteinExistence type="predicted"/>
<dbReference type="EMBL" id="JAKIKT010000001">
    <property type="protein sequence ID" value="MCL2912689.1"/>
    <property type="molecule type" value="Genomic_DNA"/>
</dbReference>
<dbReference type="Pfam" id="PF14224">
    <property type="entry name" value="DUF4331"/>
    <property type="match status" value="1"/>
</dbReference>
<keyword evidence="3" id="KW-1185">Reference proteome</keyword>
<evidence type="ECO:0000256" key="1">
    <source>
        <dbReference type="SAM" id="SignalP"/>
    </source>
</evidence>
<evidence type="ECO:0000313" key="2">
    <source>
        <dbReference type="EMBL" id="MCL2912689.1"/>
    </source>
</evidence>
<feature type="chain" id="PRO_5045720145" evidence="1">
    <location>
        <begin position="33"/>
        <end position="361"/>
    </location>
</feature>